<keyword evidence="1" id="KW-0378">Hydrolase</keyword>
<keyword evidence="2" id="KW-1185">Reference proteome</keyword>
<organism evidence="1 2">
    <name type="scientific">Candidatus Dehalogenimonas loeffleri</name>
    <dbReference type="NCBI Taxonomy" id="3127115"/>
    <lineage>
        <taxon>Bacteria</taxon>
        <taxon>Bacillati</taxon>
        <taxon>Chloroflexota</taxon>
        <taxon>Dehalococcoidia</taxon>
        <taxon>Dehalococcoidales</taxon>
        <taxon>Dehalococcoidaceae</taxon>
        <taxon>Dehalogenimonas</taxon>
    </lineage>
</organism>
<dbReference type="GO" id="GO:0004386">
    <property type="term" value="F:helicase activity"/>
    <property type="evidence" value="ECO:0007669"/>
    <property type="project" value="UniProtKB-KW"/>
</dbReference>
<evidence type="ECO:0000313" key="1">
    <source>
        <dbReference type="EMBL" id="WWX25937.1"/>
    </source>
</evidence>
<dbReference type="InterPro" id="IPR035093">
    <property type="entry name" value="RelE/ParE_toxin_dom_sf"/>
</dbReference>
<keyword evidence="1" id="KW-0347">Helicase</keyword>
<sequence length="86" mass="10039">MTIRLSERFVSRYAELSKIIQRKVDKALKLLDADHRHPGLRSHPVQGAPGIFEAYVDDKYRMTFERSGEVLFLRNVDNHDECLKNP</sequence>
<dbReference type="Gene3D" id="3.30.2310.20">
    <property type="entry name" value="RelE-like"/>
    <property type="match status" value="1"/>
</dbReference>
<reference evidence="1 2" key="1">
    <citation type="submission" date="2024-03" db="EMBL/GenBank/DDBJ databases">
        <title>A Dehalogenimonas Isolated from Estuarine Sediments Dihaloeliminates Chlorinated Alkanes.</title>
        <authorList>
            <person name="Yang Y."/>
            <person name="Wang H."/>
        </authorList>
    </citation>
    <scope>NUCLEOTIDE SEQUENCE [LARGE SCALE GENOMIC DNA]</scope>
    <source>
        <strain evidence="1 2">W</strain>
    </source>
</reference>
<keyword evidence="1" id="KW-0067">ATP-binding</keyword>
<evidence type="ECO:0000313" key="2">
    <source>
        <dbReference type="Proteomes" id="UP001375370"/>
    </source>
</evidence>
<dbReference type="RefSeq" id="WP_338738598.1">
    <property type="nucleotide sequence ID" value="NZ_CP146612.1"/>
</dbReference>
<keyword evidence="1" id="KW-0547">Nucleotide-binding</keyword>
<accession>A0ABZ2J8L4</accession>
<dbReference type="Proteomes" id="UP001375370">
    <property type="component" value="Chromosome"/>
</dbReference>
<dbReference type="SUPFAM" id="SSF143011">
    <property type="entry name" value="RelE-like"/>
    <property type="match status" value="1"/>
</dbReference>
<dbReference type="EMBL" id="CP146612">
    <property type="protein sequence ID" value="WWX25937.1"/>
    <property type="molecule type" value="Genomic_DNA"/>
</dbReference>
<name>A0ABZ2J8L4_9CHLR</name>
<proteinExistence type="predicted"/>
<protein>
    <submittedName>
        <fullName evidence="1">DNA helicase</fullName>
    </submittedName>
</protein>
<gene>
    <name evidence="1" type="ORF">V8247_02935</name>
</gene>